<accession>A0A561EB15</accession>
<evidence type="ECO:0000256" key="2">
    <source>
        <dbReference type="ARBA" id="ARBA00023315"/>
    </source>
</evidence>
<dbReference type="Proteomes" id="UP000318297">
    <property type="component" value="Unassembled WGS sequence"/>
</dbReference>
<sequence>MNTVTIRSLRVEEWRTYRAVRLAALADAPDAFGGTYDAALAYPEQLWRDWCGQPSWFAFAGDEPVGMVRIARADDRDLPELISMWVAPAARGTSVAADLIGCVLTWARAGGDHGVRLHVIESNLRARALYRRMGFVENEIREQLPNGRVELEAEMIFDR</sequence>
<dbReference type="InterPro" id="IPR016181">
    <property type="entry name" value="Acyl_CoA_acyltransferase"/>
</dbReference>
<dbReference type="PANTHER" id="PTHR43877">
    <property type="entry name" value="AMINOALKYLPHOSPHONATE N-ACETYLTRANSFERASE-RELATED-RELATED"/>
    <property type="match status" value="1"/>
</dbReference>
<feature type="domain" description="N-acetyltransferase" evidence="3">
    <location>
        <begin position="4"/>
        <end position="159"/>
    </location>
</feature>
<gene>
    <name evidence="4" type="ORF">BKA23_1632</name>
</gene>
<dbReference type="InterPro" id="IPR000182">
    <property type="entry name" value="GNAT_dom"/>
</dbReference>
<dbReference type="GO" id="GO:0016747">
    <property type="term" value="F:acyltransferase activity, transferring groups other than amino-acyl groups"/>
    <property type="evidence" value="ECO:0007669"/>
    <property type="project" value="InterPro"/>
</dbReference>
<evidence type="ECO:0000259" key="3">
    <source>
        <dbReference type="PROSITE" id="PS51186"/>
    </source>
</evidence>
<organism evidence="4 5">
    <name type="scientific">Rudaeicoccus suwonensis</name>
    <dbReference type="NCBI Taxonomy" id="657409"/>
    <lineage>
        <taxon>Bacteria</taxon>
        <taxon>Bacillati</taxon>
        <taxon>Actinomycetota</taxon>
        <taxon>Actinomycetes</taxon>
        <taxon>Micrococcales</taxon>
        <taxon>Dermacoccaceae</taxon>
        <taxon>Rudaeicoccus</taxon>
    </lineage>
</organism>
<dbReference type="PROSITE" id="PS51186">
    <property type="entry name" value="GNAT"/>
    <property type="match status" value="1"/>
</dbReference>
<dbReference type="GO" id="GO:0005840">
    <property type="term" value="C:ribosome"/>
    <property type="evidence" value="ECO:0007669"/>
    <property type="project" value="UniProtKB-KW"/>
</dbReference>
<dbReference type="EMBL" id="VIVQ01000001">
    <property type="protein sequence ID" value="TWE12813.1"/>
    <property type="molecule type" value="Genomic_DNA"/>
</dbReference>
<dbReference type="AlphaFoldDB" id="A0A561EB15"/>
<comment type="caution">
    <text evidence="4">The sequence shown here is derived from an EMBL/GenBank/DDBJ whole genome shotgun (WGS) entry which is preliminary data.</text>
</comment>
<dbReference type="PANTHER" id="PTHR43877:SF2">
    <property type="entry name" value="AMINOALKYLPHOSPHONATE N-ACETYLTRANSFERASE-RELATED"/>
    <property type="match status" value="1"/>
</dbReference>
<keyword evidence="5" id="KW-1185">Reference proteome</keyword>
<name>A0A561EB15_9MICO</name>
<reference evidence="4 5" key="1">
    <citation type="submission" date="2019-06" db="EMBL/GenBank/DDBJ databases">
        <title>Sequencing the genomes of 1000 actinobacteria strains.</title>
        <authorList>
            <person name="Klenk H.-P."/>
        </authorList>
    </citation>
    <scope>NUCLEOTIDE SEQUENCE [LARGE SCALE GENOMIC DNA]</scope>
    <source>
        <strain evidence="4 5">DSM 19560</strain>
    </source>
</reference>
<dbReference type="Pfam" id="PF00583">
    <property type="entry name" value="Acetyltransf_1"/>
    <property type="match status" value="1"/>
</dbReference>
<dbReference type="InterPro" id="IPR050832">
    <property type="entry name" value="Bact_Acetyltransf"/>
</dbReference>
<keyword evidence="4" id="KW-0689">Ribosomal protein</keyword>
<proteinExistence type="predicted"/>
<keyword evidence="4" id="KW-0687">Ribonucleoprotein</keyword>
<evidence type="ECO:0000313" key="4">
    <source>
        <dbReference type="EMBL" id="TWE12813.1"/>
    </source>
</evidence>
<evidence type="ECO:0000256" key="1">
    <source>
        <dbReference type="ARBA" id="ARBA00022679"/>
    </source>
</evidence>
<dbReference type="SUPFAM" id="SSF55729">
    <property type="entry name" value="Acyl-CoA N-acyltransferases (Nat)"/>
    <property type="match status" value="1"/>
</dbReference>
<keyword evidence="1" id="KW-0808">Transferase</keyword>
<keyword evidence="2" id="KW-0012">Acyltransferase</keyword>
<evidence type="ECO:0000313" key="5">
    <source>
        <dbReference type="Proteomes" id="UP000318297"/>
    </source>
</evidence>
<dbReference type="CDD" id="cd04301">
    <property type="entry name" value="NAT_SF"/>
    <property type="match status" value="1"/>
</dbReference>
<protein>
    <submittedName>
        <fullName evidence="4">Ribosomal protein S18 acetylase RimI-like enzyme</fullName>
    </submittedName>
</protein>
<dbReference type="Gene3D" id="3.40.630.30">
    <property type="match status" value="1"/>
</dbReference>